<dbReference type="RefSeq" id="WP_154554177.1">
    <property type="nucleotide sequence ID" value="NZ_VUNA01000007.1"/>
</dbReference>
<dbReference type="Proteomes" id="UP000469424">
    <property type="component" value="Unassembled WGS sequence"/>
</dbReference>
<name>A0A6N7XM00_9FIRM</name>
<feature type="region of interest" description="Disordered" evidence="1">
    <location>
        <begin position="73"/>
        <end position="133"/>
    </location>
</feature>
<feature type="compositionally biased region" description="Basic and acidic residues" evidence="1">
    <location>
        <begin position="115"/>
        <end position="127"/>
    </location>
</feature>
<gene>
    <name evidence="3" type="ORF">FYJ65_04515</name>
</gene>
<protein>
    <recommendedName>
        <fullName evidence="2">Transcriptional coactivator p15 (PC4) C-terminal domain-containing protein</fullName>
    </recommendedName>
</protein>
<accession>A0A6N7XM00</accession>
<proteinExistence type="predicted"/>
<dbReference type="Pfam" id="PF02229">
    <property type="entry name" value="PC4"/>
    <property type="match status" value="1"/>
</dbReference>
<evidence type="ECO:0000259" key="2">
    <source>
        <dbReference type="Pfam" id="PF02229"/>
    </source>
</evidence>
<dbReference type="AlphaFoldDB" id="A0A6N7XM00"/>
<comment type="caution">
    <text evidence="3">The sequence shown here is derived from an EMBL/GenBank/DDBJ whole genome shotgun (WGS) entry which is preliminary data.</text>
</comment>
<evidence type="ECO:0000256" key="1">
    <source>
        <dbReference type="SAM" id="MobiDB-lite"/>
    </source>
</evidence>
<reference evidence="3 4" key="1">
    <citation type="submission" date="2019-08" db="EMBL/GenBank/DDBJ databases">
        <title>In-depth cultivation of the pig gut microbiome towards novel bacterial diversity and tailored functional studies.</title>
        <authorList>
            <person name="Wylensek D."/>
            <person name="Hitch T.C.A."/>
            <person name="Clavel T."/>
        </authorList>
    </citation>
    <scope>NUCLEOTIDE SEQUENCE [LARGE SCALE GENOMIC DNA]</scope>
    <source>
        <strain evidence="3 4">WCA-MUC-591-APC-4B</strain>
    </source>
</reference>
<dbReference type="GO" id="GO:0003677">
    <property type="term" value="F:DNA binding"/>
    <property type="evidence" value="ECO:0007669"/>
    <property type="project" value="InterPro"/>
</dbReference>
<dbReference type="Gene3D" id="2.30.31.70">
    <property type="match status" value="1"/>
</dbReference>
<feature type="compositionally biased region" description="Acidic residues" evidence="1">
    <location>
        <begin position="104"/>
        <end position="114"/>
    </location>
</feature>
<dbReference type="EMBL" id="VUNA01000007">
    <property type="protein sequence ID" value="MST70611.1"/>
    <property type="molecule type" value="Genomic_DNA"/>
</dbReference>
<sequence length="133" mass="15163">MASFEYKIERHYGNLSTSPKGWTKELNLISWNGNPPKMDIRDWAPNHEKMAKGVTLTRGEAERLERMLAQALKPASQRVPKPVPRETGFEAELSGESVFASNESPDDPVEPETEEEKREEPVFREEEPIPEAE</sequence>
<evidence type="ECO:0000313" key="3">
    <source>
        <dbReference type="EMBL" id="MST70611.1"/>
    </source>
</evidence>
<feature type="domain" description="Transcriptional coactivator p15 (PC4) C-terminal" evidence="2">
    <location>
        <begin position="19"/>
        <end position="64"/>
    </location>
</feature>
<keyword evidence="4" id="KW-1185">Reference proteome</keyword>
<organism evidence="3 4">
    <name type="scientific">Mogibacterium kristiansenii</name>
    <dbReference type="NCBI Taxonomy" id="2606708"/>
    <lineage>
        <taxon>Bacteria</taxon>
        <taxon>Bacillati</taxon>
        <taxon>Bacillota</taxon>
        <taxon>Clostridia</taxon>
        <taxon>Peptostreptococcales</taxon>
        <taxon>Anaerovoracaceae</taxon>
        <taxon>Mogibacterium</taxon>
    </lineage>
</organism>
<dbReference type="InterPro" id="IPR003173">
    <property type="entry name" value="PC4_C"/>
</dbReference>
<dbReference type="GO" id="GO:0006355">
    <property type="term" value="P:regulation of DNA-templated transcription"/>
    <property type="evidence" value="ECO:0007669"/>
    <property type="project" value="InterPro"/>
</dbReference>
<evidence type="ECO:0000313" key="4">
    <source>
        <dbReference type="Proteomes" id="UP000469424"/>
    </source>
</evidence>